<feature type="compositionally biased region" description="Basic and acidic residues" evidence="3">
    <location>
        <begin position="725"/>
        <end position="740"/>
    </location>
</feature>
<feature type="compositionally biased region" description="Low complexity" evidence="3">
    <location>
        <begin position="289"/>
        <end position="298"/>
    </location>
</feature>
<feature type="non-terminal residue" evidence="5">
    <location>
        <position position="1"/>
    </location>
</feature>
<keyword evidence="6" id="KW-1185">Reference proteome</keyword>
<feature type="compositionally biased region" description="Acidic residues" evidence="3">
    <location>
        <begin position="672"/>
        <end position="697"/>
    </location>
</feature>
<evidence type="ECO:0000313" key="5">
    <source>
        <dbReference type="EMBL" id="KAG0279050.1"/>
    </source>
</evidence>
<feature type="compositionally biased region" description="Low complexity" evidence="3">
    <location>
        <begin position="545"/>
        <end position="567"/>
    </location>
</feature>
<feature type="region of interest" description="Disordered" evidence="3">
    <location>
        <begin position="391"/>
        <end position="504"/>
    </location>
</feature>
<evidence type="ECO:0000313" key="6">
    <source>
        <dbReference type="Proteomes" id="UP001194696"/>
    </source>
</evidence>
<feature type="region of interest" description="Disordered" evidence="3">
    <location>
        <begin position="618"/>
        <end position="648"/>
    </location>
</feature>
<evidence type="ECO:0000256" key="1">
    <source>
        <dbReference type="ARBA" id="ARBA00022664"/>
    </source>
</evidence>
<dbReference type="EMBL" id="JAAAIM010001383">
    <property type="protein sequence ID" value="KAG0279050.1"/>
    <property type="molecule type" value="Genomic_DNA"/>
</dbReference>
<feature type="compositionally biased region" description="Basic and acidic residues" evidence="3">
    <location>
        <begin position="423"/>
        <end position="437"/>
    </location>
</feature>
<dbReference type="PANTHER" id="PTHR13161">
    <property type="entry name" value="SPLICING FACTOR SUPPRESSOR OF WHITE APRICOT"/>
    <property type="match status" value="1"/>
</dbReference>
<feature type="compositionally biased region" description="Polar residues" evidence="3">
    <location>
        <begin position="334"/>
        <end position="367"/>
    </location>
</feature>
<evidence type="ECO:0000256" key="3">
    <source>
        <dbReference type="SAM" id="MobiDB-lite"/>
    </source>
</evidence>
<dbReference type="Proteomes" id="UP001194696">
    <property type="component" value="Unassembled WGS sequence"/>
</dbReference>
<gene>
    <name evidence="5" type="ORF">BGZ96_002097</name>
</gene>
<keyword evidence="1" id="KW-0507">mRNA processing</keyword>
<reference evidence="5 6" key="1">
    <citation type="journal article" date="2020" name="Fungal Divers.">
        <title>Resolving the Mortierellaceae phylogeny through synthesis of multi-gene phylogenetics and phylogenomics.</title>
        <authorList>
            <person name="Vandepol N."/>
            <person name="Liber J."/>
            <person name="Desiro A."/>
            <person name="Na H."/>
            <person name="Kennedy M."/>
            <person name="Barry K."/>
            <person name="Grigoriev I.V."/>
            <person name="Miller A.N."/>
            <person name="O'Donnell K."/>
            <person name="Stajich J.E."/>
            <person name="Bonito G."/>
        </authorList>
    </citation>
    <scope>NUCLEOTIDE SEQUENCE [LARGE SCALE GENOMIC DNA]</scope>
    <source>
        <strain evidence="5 6">AD045</strain>
    </source>
</reference>
<proteinExistence type="predicted"/>
<feature type="region of interest" description="Disordered" evidence="3">
    <location>
        <begin position="672"/>
        <end position="755"/>
    </location>
</feature>
<comment type="caution">
    <text evidence="5">The sequence shown here is derived from an EMBL/GenBank/DDBJ whole genome shotgun (WGS) entry which is preliminary data.</text>
</comment>
<dbReference type="InterPro" id="IPR019147">
    <property type="entry name" value="SWAP_N_domain"/>
</dbReference>
<dbReference type="InterPro" id="IPR040397">
    <property type="entry name" value="SWAP"/>
</dbReference>
<feature type="region of interest" description="Disordered" evidence="3">
    <location>
        <begin position="243"/>
        <end position="374"/>
    </location>
</feature>
<evidence type="ECO:0000256" key="2">
    <source>
        <dbReference type="ARBA" id="ARBA00023187"/>
    </source>
</evidence>
<organism evidence="5 6">
    <name type="scientific">Linnemannia gamsii</name>
    <dbReference type="NCBI Taxonomy" id="64522"/>
    <lineage>
        <taxon>Eukaryota</taxon>
        <taxon>Fungi</taxon>
        <taxon>Fungi incertae sedis</taxon>
        <taxon>Mucoromycota</taxon>
        <taxon>Mortierellomycotina</taxon>
        <taxon>Mortierellomycetes</taxon>
        <taxon>Mortierellales</taxon>
        <taxon>Mortierellaceae</taxon>
        <taxon>Linnemannia</taxon>
    </lineage>
</organism>
<evidence type="ECO:0000259" key="4">
    <source>
        <dbReference type="SMART" id="SM01141"/>
    </source>
</evidence>
<protein>
    <recommendedName>
        <fullName evidence="4">Suppressor of white apricot N-terminal domain-containing protein</fullName>
    </recommendedName>
</protein>
<feature type="domain" description="Suppressor of white apricot N-terminal" evidence="4">
    <location>
        <begin position="6"/>
        <end position="150"/>
    </location>
</feature>
<dbReference type="SMART" id="SM01141">
    <property type="entry name" value="DRY_EERY"/>
    <property type="match status" value="1"/>
</dbReference>
<feature type="region of interest" description="Disordered" evidence="3">
    <location>
        <begin position="541"/>
        <end position="567"/>
    </location>
</feature>
<accession>A0ABQ7JL51</accession>
<keyword evidence="2" id="KW-0508">mRNA splicing</keyword>
<name>A0ABQ7JL51_9FUNG</name>
<feature type="compositionally biased region" description="Basic residues" evidence="3">
    <location>
        <begin position="442"/>
        <end position="461"/>
    </location>
</feature>
<sequence length="755" mass="84514">LGDPTQLLRVSGAATRLVANSESYTFHEDPSSLMPWAGDSTVLIDRFDGRALLDFLPTDPASVVDSGLRPDRDEDGIGNELRFERWHDLADKIRLHITEEQCLLDNEEEWNDLVARHHALIGKVSEKKRDNITEGTMARSSFAYDYGTTAAQHDNAVGQAPEKALTALEEENIFDCLDDLTSRDRNSLDSLGNEFYIKDYYCVLRVAKEEEDERVNQLKVTAVNLERALAGKKPLKAFEIEGLASSPAKNQGRGGQGSRHHRNRRRRSRSPSPRGGRRSSPSYEPYHVSSSRSGSESPSGDKVEFIQEFKIGSPKQDKDSGGEYDYYDMDMPVSSASPLKSATSRSSAGTQVTSTSRNLAAITSSQTGQGGIDASKLSLVEKLKQRMRQGLEQSALKKQTKDQEHTASLSKPIAQDLTASGSEQDRRRSHQRDEKEISSSIMRKRSCSRSRSRSPRRRNRSRSSSPIRRRENERSTKAQAVVNRSVNRNQELEKATSRMHKVKKSAAVAPAVEKAMVNHMDGVGTATHGNDFDSHTNENDMTQAANNINPDNNNNPNNNNNHAYNNNHDYNNSLDNNNIRDNNLTLTIGQTNLYSALGSDRIDQIYTDVVAMVDEEHEGQERRLLVEEQPQAKGADEDEEVYHDGPKPFDEASYPLHFFYERYFAQFPMDDTLQDADDNYSASNEDEDDSDNDEDNPVEAPHTHTSNVTGKRKAHGWSQTPVKKSRLEQRTSRPSRPKDVEDVEDVESAKGGEGL</sequence>
<feature type="compositionally biased region" description="Basic residues" evidence="3">
    <location>
        <begin position="258"/>
        <end position="269"/>
    </location>
</feature>
<feature type="compositionally biased region" description="Low complexity" evidence="3">
    <location>
        <begin position="270"/>
        <end position="280"/>
    </location>
</feature>
<dbReference type="Pfam" id="PF09750">
    <property type="entry name" value="DRY_EERY"/>
    <property type="match status" value="1"/>
</dbReference>
<dbReference type="PANTHER" id="PTHR13161:SF4">
    <property type="entry name" value="CLK4-ASSOCIATING SERINE_ARGININE RICH PROTEIN"/>
    <property type="match status" value="1"/>
</dbReference>